<keyword evidence="3" id="KW-1185">Reference proteome</keyword>
<dbReference type="Proteomes" id="UP000256690">
    <property type="component" value="Unassembled WGS sequence"/>
</dbReference>
<dbReference type="GeneID" id="38118427"/>
<name>A0A3D8R987_9EURO</name>
<comment type="caution">
    <text evidence="2">The sequence shown here is derived from an EMBL/GenBank/DDBJ whole genome shotgun (WGS) entry which is preliminary data.</text>
</comment>
<protein>
    <submittedName>
        <fullName evidence="2">Uncharacterized protein</fullName>
    </submittedName>
</protein>
<dbReference type="RefSeq" id="XP_026601077.1">
    <property type="nucleotide sequence ID" value="XM_026750073.1"/>
</dbReference>
<feature type="region of interest" description="Disordered" evidence="1">
    <location>
        <begin position="1"/>
        <end position="44"/>
    </location>
</feature>
<sequence length="267" mass="29713">MTTRGRPPVSLRPTTPPDPTLATRPVPRTRTFTPHSYGPGAAPNIKDLVRNLNQVRADSDPATYLNPLDAQYSHILPDGIHQLLKEIIADETIFTETDEIISIDPTWGFYAFLVDYDADTLRKIPLAMHNLVEATRRTIRAQSTTAYADEALRRFKLDVVQDEAALADASADRIREEFRAHLRGVRQLGDDGVIRGAARNYACLVLDRAVVLMLADLAPAFSEDLRGDWRALRGKTIPLVDAWWERPAANGSAYRGVDCCSVPRVLV</sequence>
<evidence type="ECO:0000256" key="1">
    <source>
        <dbReference type="SAM" id="MobiDB-lite"/>
    </source>
</evidence>
<evidence type="ECO:0000313" key="2">
    <source>
        <dbReference type="EMBL" id="RDW70546.1"/>
    </source>
</evidence>
<accession>A0A3D8R987</accession>
<dbReference type="EMBL" id="PVWQ01000010">
    <property type="protein sequence ID" value="RDW70546.1"/>
    <property type="molecule type" value="Genomic_DNA"/>
</dbReference>
<gene>
    <name evidence="2" type="ORF">DSM5745_08057</name>
</gene>
<reference evidence="2 3" key="1">
    <citation type="journal article" date="2018" name="IMA Fungus">
        <title>IMA Genome-F 9: Draft genome sequence of Annulohypoxylon stygium, Aspergillus mulundensis, Berkeleyomyces basicola (syn. Thielaviopsis basicola), Ceratocystis smalleyi, two Cercospora beticola strains, Coleophoma cylindrospora, Fusarium fracticaudum, Phialophora cf. hyalina, and Morchella septimelata.</title>
        <authorList>
            <person name="Wingfield B.D."/>
            <person name="Bills G.F."/>
            <person name="Dong Y."/>
            <person name="Huang W."/>
            <person name="Nel W.J."/>
            <person name="Swalarsk-Parry B.S."/>
            <person name="Vaghefi N."/>
            <person name="Wilken P.M."/>
            <person name="An Z."/>
            <person name="de Beer Z.W."/>
            <person name="De Vos L."/>
            <person name="Chen L."/>
            <person name="Duong T.A."/>
            <person name="Gao Y."/>
            <person name="Hammerbacher A."/>
            <person name="Kikkert J.R."/>
            <person name="Li Y."/>
            <person name="Li H."/>
            <person name="Li K."/>
            <person name="Li Q."/>
            <person name="Liu X."/>
            <person name="Ma X."/>
            <person name="Naidoo K."/>
            <person name="Pethybridge S.J."/>
            <person name="Sun J."/>
            <person name="Steenkamp E.T."/>
            <person name="van der Nest M.A."/>
            <person name="van Wyk S."/>
            <person name="Wingfield M.J."/>
            <person name="Xiong C."/>
            <person name="Yue Q."/>
            <person name="Zhang X."/>
        </authorList>
    </citation>
    <scope>NUCLEOTIDE SEQUENCE [LARGE SCALE GENOMIC DNA]</scope>
    <source>
        <strain evidence="2 3">DSM 5745</strain>
    </source>
</reference>
<proteinExistence type="predicted"/>
<evidence type="ECO:0000313" key="3">
    <source>
        <dbReference type="Proteomes" id="UP000256690"/>
    </source>
</evidence>
<organism evidence="2 3">
    <name type="scientific">Aspergillus mulundensis</name>
    <dbReference type="NCBI Taxonomy" id="1810919"/>
    <lineage>
        <taxon>Eukaryota</taxon>
        <taxon>Fungi</taxon>
        <taxon>Dikarya</taxon>
        <taxon>Ascomycota</taxon>
        <taxon>Pezizomycotina</taxon>
        <taxon>Eurotiomycetes</taxon>
        <taxon>Eurotiomycetidae</taxon>
        <taxon>Eurotiales</taxon>
        <taxon>Aspergillaceae</taxon>
        <taxon>Aspergillus</taxon>
        <taxon>Aspergillus subgen. Nidulantes</taxon>
    </lineage>
</organism>
<dbReference type="OrthoDB" id="5101662at2759"/>
<dbReference type="AlphaFoldDB" id="A0A3D8R987"/>
<feature type="compositionally biased region" description="Low complexity" evidence="1">
    <location>
        <begin position="23"/>
        <end position="34"/>
    </location>
</feature>